<feature type="region of interest" description="Disordered" evidence="4">
    <location>
        <begin position="258"/>
        <end position="277"/>
    </location>
</feature>
<dbReference type="SMART" id="SM00209">
    <property type="entry name" value="TSP1"/>
    <property type="match status" value="15"/>
</dbReference>
<keyword evidence="8" id="KW-1185">Reference proteome</keyword>
<sequence>MKLLHWVMLAALLQQICTASQQQNDSQLYTWTTGAWGVCWSASGCGQGVEQRTVWCTDHLARTVPAALCSPHDKPPDSRHCYTTCQGGTWQPGPWSECRLDSSSPRRLSNGLCHGTHYRNVSCLTQASEKVPPLPCTGPEPPREAPCKVSCPKDCVVGPWSDWTPCTICGKLQSRNRAVLEAPSKADKPCPRLTEVKTCEEDCRPSTTSTTTTTNKPVVPWLQVGQWGDCMPLKTHQAAKSPTEKPKVLEFINLADFDDEDDGGERSGDGSLETSAGNLGEIKTKTHLFTTGKTNFQSQANTNLVHALDVPSEYQKNSSLQELSDILLDSSQDLAAGKVGFQKRNLTCHTEGGKAISLSMCLQVTDSLLPAHTRPCELAVDCLVTQWSSWSTLTHGCIAPNGQVVREVRERRRAALVLQRGAGRPCPHLLETQTLARPRLVPCDSKYEWVPTSWGPCVSTVGPDTHSPVACGGGVQKRRVFCARVQYKAPVADALCAHVQPPPIYQRCEIGCERDCQLGPWSAWGICTPADCSLMPPPASPGVRRRRREVLVSASAGGRECQALEEQSECHGAQCHQWVLAPWQECLVNDPALKCGPGHMTRNVSCLDAYGIPSPREECEGELGHVSTRKPCHVPCPYDCVLAPWSEWSACSRSCSSEHQVGYTRRNTTILAPPGPGGHPCPDPDELTEVSTCRLEPCGGAAWSPGQWSVCAPEGGALCGSGTQTRSLKCVGPDGKSLSLERCRGLQQPTQERSCEVECGTPCSVSPWSDWSDCGATQGCSKGAVSSVQKRYREVLVEPQGVGEPCPPLSQDRACAVAPQSCPKPQWRPGPWSACQLNHGDTCGPGIRVRDVSCSDESGSVLEPTSCLLLNTVVPDTAAPCAVNCTTGCATSEWSEWTACPQAGRACGDVVSERRRSLIDGSQLDPACTNTSLVEKKSCPCHSFYSSPASEWSECLVGEGDLQTEPQKSRRPKQSGITVMKLIKGNKFKGAKNGLKLRGKNSNLNGIVTERDEYGYEDELATRNEGKESIPLSFGESISFLGDLDEFKNYVYLSSQKSADLSSEQELPSGKELEWEMQEETNNEITFKEIDAYDYGEDLEEYSEEIHLETLQGRDQLCGVGARYRALKCFRSDHVIVHPRWCEHEGWEWEPCMVECPVDCLVGAWSDWSPCNASCGPGIQTRQRPILSPQLWGGRKCPDAQQTRVCWGSCAGRWFARGWGECEGESGATLTLEGRGNQTRHVGCSRETQEGLQEEAQEEECQGLPKPHSEQPCRVASPGTCVVGPWSQWSLCSPGCAIHSSRNRTREILRHPVQASAAAATSRASCPSLLETEPCLAGVSCWWYTWQVGNWTSCVPLGQSSCGEGVMNRPVACVRSDGVKVHDRWCGEENKPTPRETWCYVDCPIDCEVSHWTAWDSSQCSCGDTTGNMTRDRYIAVNPSESGRACPVELQQRRPCPYVPCYTWQRGPWGRCTLQGGSCGHGTVSRSVACVGPGGEQVSPSLCLQFFHVGGHSWSYLSHALDLNTHDSCLVSCEGGCELTEWSAWSHCHRDCSNGAASGVQTRSRGILSPGQRGSECPHELSQSRPCLTGPCRTYSWQFRNGEAICVRDDGATVTSGCNETQRPCYPGCSLPNSRCSVLGWCVCRAGFRAVYSEVHQYTLSRCVSDADMDTNGSLSALPVAQRLMADGNLPNQLNVWMFAVLGIGSAFVSFVAVSLYLLCRQNPREELALPLVSPHPTGEKLPGPQPEIRPRARLQQNPLYELQPDLQKTVNLSENQDCEPETNNDGSTNNVQPQLIGRKGNDDVGCQKNIIASLET</sequence>
<keyword evidence="5" id="KW-0812">Transmembrane</keyword>
<evidence type="ECO:0000256" key="3">
    <source>
        <dbReference type="ARBA" id="ARBA00023180"/>
    </source>
</evidence>
<feature type="domain" description="Spondin-like TSP1" evidence="7">
    <location>
        <begin position="763"/>
        <end position="818"/>
    </location>
</feature>
<feature type="domain" description="Spondin-like TSP1" evidence="7">
    <location>
        <begin position="1537"/>
        <end position="1592"/>
    </location>
</feature>
<dbReference type="Pfam" id="PF00090">
    <property type="entry name" value="TSP_1"/>
    <property type="match status" value="3"/>
</dbReference>
<reference evidence="9" key="1">
    <citation type="submission" date="2025-08" db="UniProtKB">
        <authorList>
            <consortium name="RefSeq"/>
        </authorList>
    </citation>
    <scope>IDENTIFICATION</scope>
    <source>
        <tissue evidence="9">Whole organism</tissue>
    </source>
</reference>
<dbReference type="GO" id="GO:0005886">
    <property type="term" value="C:plasma membrane"/>
    <property type="evidence" value="ECO:0007669"/>
    <property type="project" value="TreeGrafter"/>
</dbReference>
<evidence type="ECO:0000256" key="5">
    <source>
        <dbReference type="SAM" id="Phobius"/>
    </source>
</evidence>
<feature type="region of interest" description="Disordered" evidence="4">
    <location>
        <begin position="1777"/>
        <end position="1801"/>
    </location>
</feature>
<feature type="signal peptide" evidence="6">
    <location>
        <begin position="1"/>
        <end position="19"/>
    </location>
</feature>
<evidence type="ECO:0000256" key="4">
    <source>
        <dbReference type="SAM" id="MobiDB-lite"/>
    </source>
</evidence>
<name>A0A8B7NT03_HYAAZ</name>
<evidence type="ECO:0000256" key="2">
    <source>
        <dbReference type="ARBA" id="ARBA00023157"/>
    </source>
</evidence>
<dbReference type="InterPro" id="IPR051418">
    <property type="entry name" value="Spondin/Thrombospondin_T1"/>
</dbReference>
<feature type="chain" id="PRO_5038114223" evidence="6">
    <location>
        <begin position="20"/>
        <end position="1817"/>
    </location>
</feature>
<dbReference type="Proteomes" id="UP000694843">
    <property type="component" value="Unplaced"/>
</dbReference>
<evidence type="ECO:0000259" key="7">
    <source>
        <dbReference type="Pfam" id="PF19028"/>
    </source>
</evidence>
<gene>
    <name evidence="9" type="primary">LOC108673510</name>
</gene>
<feature type="compositionally biased region" description="Polar residues" evidence="4">
    <location>
        <begin position="1784"/>
        <end position="1794"/>
    </location>
</feature>
<feature type="transmembrane region" description="Helical" evidence="5">
    <location>
        <begin position="1696"/>
        <end position="1719"/>
    </location>
</feature>
<dbReference type="PROSITE" id="PS50092">
    <property type="entry name" value="TSP1"/>
    <property type="match status" value="13"/>
</dbReference>
<keyword evidence="1 6" id="KW-0732">Signal</keyword>
<dbReference type="InterPro" id="IPR000884">
    <property type="entry name" value="TSP1_rpt"/>
</dbReference>
<dbReference type="RefSeq" id="XP_018016843.2">
    <property type="nucleotide sequence ID" value="XM_018161354.2"/>
</dbReference>
<dbReference type="InterPro" id="IPR036383">
    <property type="entry name" value="TSP1_rpt_sf"/>
</dbReference>
<evidence type="ECO:0000313" key="8">
    <source>
        <dbReference type="Proteomes" id="UP000694843"/>
    </source>
</evidence>
<dbReference type="OrthoDB" id="5814848at2759"/>
<keyword evidence="5" id="KW-0472">Membrane</keyword>
<dbReference type="FunFam" id="2.20.100.10:FF:000014">
    <property type="entry name" value="Thrombospondin type 1 domain containing 7A"/>
    <property type="match status" value="1"/>
</dbReference>
<protein>
    <submittedName>
        <fullName evidence="9">Thrombospondin type-1 domain-containing protein 7B</fullName>
    </submittedName>
</protein>
<accession>A0A8B7NT03</accession>
<keyword evidence="3" id="KW-0325">Glycoprotein</keyword>
<evidence type="ECO:0000313" key="9">
    <source>
        <dbReference type="RefSeq" id="XP_018016843.2"/>
    </source>
</evidence>
<dbReference type="Pfam" id="PF19028">
    <property type="entry name" value="TSP1_spondin"/>
    <property type="match status" value="3"/>
</dbReference>
<proteinExistence type="predicted"/>
<dbReference type="Gene3D" id="2.20.100.10">
    <property type="entry name" value="Thrombospondin type-1 (TSP1) repeat"/>
    <property type="match status" value="9"/>
</dbReference>
<keyword evidence="5" id="KW-1133">Transmembrane helix</keyword>
<feature type="domain" description="Spondin-like TSP1" evidence="7">
    <location>
        <begin position="1160"/>
        <end position="1207"/>
    </location>
</feature>
<dbReference type="GO" id="GO:0030036">
    <property type="term" value="P:actin cytoskeleton organization"/>
    <property type="evidence" value="ECO:0007669"/>
    <property type="project" value="TreeGrafter"/>
</dbReference>
<dbReference type="InterPro" id="IPR044004">
    <property type="entry name" value="TSP1_spondin_dom"/>
</dbReference>
<dbReference type="KEGG" id="hazt:108673510"/>
<dbReference type="Pfam" id="PF19030">
    <property type="entry name" value="TSP1_ADAMTS"/>
    <property type="match status" value="3"/>
</dbReference>
<evidence type="ECO:0000256" key="6">
    <source>
        <dbReference type="SAM" id="SignalP"/>
    </source>
</evidence>
<dbReference type="PANTHER" id="PTHR11311">
    <property type="entry name" value="SPONDIN"/>
    <property type="match status" value="1"/>
</dbReference>
<evidence type="ECO:0000256" key="1">
    <source>
        <dbReference type="ARBA" id="ARBA00022729"/>
    </source>
</evidence>
<keyword evidence="2" id="KW-1015">Disulfide bond</keyword>
<organism evidence="8 9">
    <name type="scientific">Hyalella azteca</name>
    <name type="common">Amphipod</name>
    <dbReference type="NCBI Taxonomy" id="294128"/>
    <lineage>
        <taxon>Eukaryota</taxon>
        <taxon>Metazoa</taxon>
        <taxon>Ecdysozoa</taxon>
        <taxon>Arthropoda</taxon>
        <taxon>Crustacea</taxon>
        <taxon>Multicrustacea</taxon>
        <taxon>Malacostraca</taxon>
        <taxon>Eumalacostraca</taxon>
        <taxon>Peracarida</taxon>
        <taxon>Amphipoda</taxon>
        <taxon>Senticaudata</taxon>
        <taxon>Talitrida</taxon>
        <taxon>Talitroidea</taxon>
        <taxon>Hyalellidae</taxon>
        <taxon>Hyalella</taxon>
    </lineage>
</organism>
<dbReference type="OMA" id="GICMCEE"/>
<dbReference type="GeneID" id="108673510"/>
<dbReference type="SUPFAM" id="SSF82895">
    <property type="entry name" value="TSP-1 type 1 repeat"/>
    <property type="match status" value="5"/>
</dbReference>
<dbReference type="PANTHER" id="PTHR11311:SF30">
    <property type="entry name" value="SPONDIN-LIKE TSP1 DOMAIN-CONTAINING PROTEIN"/>
    <property type="match status" value="1"/>
</dbReference>